<accession>A0A7G5XIG0</accession>
<proteinExistence type="predicted"/>
<dbReference type="Gene3D" id="2.60.120.40">
    <property type="match status" value="1"/>
</dbReference>
<dbReference type="EMBL" id="CP060007">
    <property type="protein sequence ID" value="QNA45263.1"/>
    <property type="molecule type" value="Genomic_DNA"/>
</dbReference>
<dbReference type="Proteomes" id="UP000515344">
    <property type="component" value="Chromosome"/>
</dbReference>
<evidence type="ECO:0000313" key="4">
    <source>
        <dbReference type="Proteomes" id="UP000515344"/>
    </source>
</evidence>
<reference evidence="4" key="1">
    <citation type="submission" date="2020-08" db="EMBL/GenBank/DDBJ databases">
        <title>Lacibacter sp. S13-6-6 genome sequencing.</title>
        <authorList>
            <person name="Jin L."/>
        </authorList>
    </citation>
    <scope>NUCLEOTIDE SEQUENCE [LARGE SCALE GENOMIC DNA]</scope>
    <source>
        <strain evidence="4">S13-6-6</strain>
    </source>
</reference>
<keyword evidence="1" id="KW-0732">Signal</keyword>
<evidence type="ECO:0000259" key="2">
    <source>
        <dbReference type="Pfam" id="PF00386"/>
    </source>
</evidence>
<protein>
    <recommendedName>
        <fullName evidence="2">C1q domain-containing protein</fullName>
    </recommendedName>
</protein>
<dbReference type="AlphaFoldDB" id="A0A7G5XIG0"/>
<name>A0A7G5XIG0_9BACT</name>
<organism evidence="3 4">
    <name type="scientific">Lacibacter sediminis</name>
    <dbReference type="NCBI Taxonomy" id="2760713"/>
    <lineage>
        <taxon>Bacteria</taxon>
        <taxon>Pseudomonadati</taxon>
        <taxon>Bacteroidota</taxon>
        <taxon>Chitinophagia</taxon>
        <taxon>Chitinophagales</taxon>
        <taxon>Chitinophagaceae</taxon>
        <taxon>Lacibacter</taxon>
    </lineage>
</organism>
<dbReference type="InterPro" id="IPR001073">
    <property type="entry name" value="C1q_dom"/>
</dbReference>
<sequence>MKQVFTSIILLLLTTTVWAQAPKVINYQGVARNASGVAYAGQQISVRLSIHTGTPEGTIEYSETRNVTTNQFGLFNVGIGSAGASFMQGSINGVNWNAGNKFLKTEISINGQPYASLGTTQMMSVPFAMHSKEAKEIVLPFAQTGSSSTDLLSVANSDNTTTTSSTIKATAASGRAFYGNSNTGTTGYFVSNSGTGVFGYAPNGTGVIGMTNSASEIGVSAINNVNGLALSVKGGLRINGGNTNPGAGKVLTSDAQGNATWQTPAPTATIGFLVSGVAQGGLQILPNDIDYKIHPAVKEYDGSNNFSLYTQSPSSTFTAPVAGLYRFTIRVRIESNDMDTYIDYSYLDLMVRSNGIDSKKEFAVEWNPDWSTASLTLDKVVALKAGDQVWASSITKTEDNSNPILTYCDFAGYLIK</sequence>
<keyword evidence="4" id="KW-1185">Reference proteome</keyword>
<dbReference type="RefSeq" id="WP_182804161.1">
    <property type="nucleotide sequence ID" value="NZ_CP060007.1"/>
</dbReference>
<gene>
    <name evidence="3" type="ORF">H4075_03410</name>
</gene>
<dbReference type="SUPFAM" id="SSF49842">
    <property type="entry name" value="TNF-like"/>
    <property type="match status" value="1"/>
</dbReference>
<evidence type="ECO:0000313" key="3">
    <source>
        <dbReference type="EMBL" id="QNA45263.1"/>
    </source>
</evidence>
<feature type="chain" id="PRO_5028983434" description="C1q domain-containing protein" evidence="1">
    <location>
        <begin position="20"/>
        <end position="416"/>
    </location>
</feature>
<dbReference type="InterPro" id="IPR008983">
    <property type="entry name" value="Tumour_necrosis_fac-like_dom"/>
</dbReference>
<dbReference type="Pfam" id="PF00386">
    <property type="entry name" value="C1q"/>
    <property type="match status" value="1"/>
</dbReference>
<feature type="signal peptide" evidence="1">
    <location>
        <begin position="1"/>
        <end position="19"/>
    </location>
</feature>
<evidence type="ECO:0000256" key="1">
    <source>
        <dbReference type="SAM" id="SignalP"/>
    </source>
</evidence>
<feature type="domain" description="C1q" evidence="2">
    <location>
        <begin position="314"/>
        <end position="415"/>
    </location>
</feature>
<dbReference type="KEGG" id="lacs:H4075_03410"/>